<gene>
    <name evidence="2" type="ORF">CC117_02125</name>
</gene>
<evidence type="ECO:0000256" key="1">
    <source>
        <dbReference type="SAM" id="Phobius"/>
    </source>
</evidence>
<keyword evidence="3" id="KW-1185">Reference proteome</keyword>
<dbReference type="RefSeq" id="WP_071081980.1">
    <property type="nucleotide sequence ID" value="NZ_MBLM01000002.1"/>
</dbReference>
<evidence type="ECO:0000313" key="3">
    <source>
        <dbReference type="Proteomes" id="UP000179627"/>
    </source>
</evidence>
<dbReference type="Proteomes" id="UP000179627">
    <property type="component" value="Unassembled WGS sequence"/>
</dbReference>
<sequence length="121" mass="12036">MSLSRAQTSGLVLCVLLGIADVVSLAGLGADDGPPAGVLLAGGILGLITLAGTVRRRTRGGLLTIVVSRVLSALLAIPVFFVDDAPDAAVPVSAVFLVLTAIALGLLAPALRHPQPVPAVS</sequence>
<keyword evidence="1" id="KW-0472">Membrane</keyword>
<dbReference type="AlphaFoldDB" id="A0A1S1RI99"/>
<reference evidence="3" key="1">
    <citation type="submission" date="2016-07" db="EMBL/GenBank/DDBJ databases">
        <title>Sequence Frankia sp. strain CcI1.17.</title>
        <authorList>
            <person name="Ghodhbane-Gtari F."/>
            <person name="Swanson E."/>
            <person name="Gueddou A."/>
            <person name="Morris K."/>
            <person name="Hezbri K."/>
            <person name="Ktari A."/>
            <person name="Nouioui I."/>
            <person name="Abebe-Akele F."/>
            <person name="Simpson S."/>
            <person name="Thomas K."/>
            <person name="Gtari M."/>
            <person name="Tisa L.S."/>
            <person name="Hurst S."/>
        </authorList>
    </citation>
    <scope>NUCLEOTIDE SEQUENCE [LARGE SCALE GENOMIC DNA]</scope>
    <source>
        <strain evidence="3">Cc1.17</strain>
    </source>
</reference>
<keyword evidence="1" id="KW-1133">Transmembrane helix</keyword>
<evidence type="ECO:0008006" key="4">
    <source>
        <dbReference type="Google" id="ProtNLM"/>
    </source>
</evidence>
<protein>
    <recommendedName>
        <fullName evidence="4">Integral membrane protein</fullName>
    </recommendedName>
</protein>
<dbReference type="EMBL" id="MBLM01000002">
    <property type="protein sequence ID" value="OHV46443.1"/>
    <property type="molecule type" value="Genomic_DNA"/>
</dbReference>
<keyword evidence="1" id="KW-0812">Transmembrane</keyword>
<evidence type="ECO:0000313" key="2">
    <source>
        <dbReference type="EMBL" id="OHV46443.1"/>
    </source>
</evidence>
<comment type="caution">
    <text evidence="2">The sequence shown here is derived from an EMBL/GenBank/DDBJ whole genome shotgun (WGS) entry which is preliminary data.</text>
</comment>
<accession>A0A1S1RI99</accession>
<proteinExistence type="predicted"/>
<organism evidence="2 3">
    <name type="scientific">Parafrankia colletiae</name>
    <dbReference type="NCBI Taxonomy" id="573497"/>
    <lineage>
        <taxon>Bacteria</taxon>
        <taxon>Bacillati</taxon>
        <taxon>Actinomycetota</taxon>
        <taxon>Actinomycetes</taxon>
        <taxon>Frankiales</taxon>
        <taxon>Frankiaceae</taxon>
        <taxon>Parafrankia</taxon>
    </lineage>
</organism>
<feature type="transmembrane region" description="Helical" evidence="1">
    <location>
        <begin position="36"/>
        <end position="54"/>
    </location>
</feature>
<name>A0A1S1RI99_9ACTN</name>
<feature type="transmembrane region" description="Helical" evidence="1">
    <location>
        <begin position="61"/>
        <end position="82"/>
    </location>
</feature>
<feature type="transmembrane region" description="Helical" evidence="1">
    <location>
        <begin position="88"/>
        <end position="111"/>
    </location>
</feature>